<evidence type="ECO:0000313" key="4">
    <source>
        <dbReference type="EMBL" id="GLL09077.1"/>
    </source>
</evidence>
<feature type="region of interest" description="Disordered" evidence="1">
    <location>
        <begin position="728"/>
        <end position="825"/>
    </location>
</feature>
<dbReference type="InterPro" id="IPR046112">
    <property type="entry name" value="DUF6049"/>
</dbReference>
<dbReference type="RefSeq" id="WP_037042080.1">
    <property type="nucleotide sequence ID" value="NZ_BAAAUZ010000015.1"/>
</dbReference>
<reference evidence="4" key="2">
    <citation type="submission" date="2023-01" db="EMBL/GenBank/DDBJ databases">
        <authorList>
            <person name="Sun Q."/>
            <person name="Evtushenko L."/>
        </authorList>
    </citation>
    <scope>NUCLEOTIDE SEQUENCE</scope>
    <source>
        <strain evidence="4">VKM Ac-1069</strain>
    </source>
</reference>
<proteinExistence type="predicted"/>
<feature type="signal peptide" evidence="3">
    <location>
        <begin position="1"/>
        <end position="20"/>
    </location>
</feature>
<keyword evidence="5" id="KW-1185">Reference proteome</keyword>
<keyword evidence="2" id="KW-1133">Transmembrane helix</keyword>
<evidence type="ECO:0008006" key="6">
    <source>
        <dbReference type="Google" id="ProtNLM"/>
    </source>
</evidence>
<dbReference type="AlphaFoldDB" id="A0A9W6KVX4"/>
<sequence length="825" mass="82286">MRAVAAAAAILTLLATLVGAAAGTAAAQPDAPPAADTGLRLDVTAASPRVVTADGPATLTLTGTLTNTGSSPVTGLGARVQRSDPLRSEAAVREALAGDDAADAVTPVFTDLPDLAAGASEPVTLSVPLTGPPTSSLALARTGVHALLVNVNGTRDGLRSRMAAVRLLLPVLSLPWGAPAGPAAPPTGSTPFTLLYPMVEPPRRLPTVPGEPVTLTDDGLAASFAPGGRLAGLVEALAARAPVGSPLRAGLCVAIDPDLVETAAQMADGYQVRAPDGTVTPGAGADAARAWLARLSATLRGSCVLALAQDDADLVALVRSGASDLARRAVDDGRQLTGRLLGTPVLADTVWPVDGALDEATLADVGQAGDGSSAAVLSADSVEQPGATQVSGVVPLADPTAGGTSTVGVLTDPLLTLAAGGSSASTTSTSPAGGPGALGTQDALGALAFRALSGARAGGPLVLAPPHRWAIDGRGADTLLDGASRLITAGLAEPRALGASVAAGAPPGANRRRLTYPVRMGALEIPPAVVASVAEDRDDVERLRAAADYETGVGAPPEQVFDPLLRGMLRAVSGWWRGDPAAARVQAGLVGTRIDELVGSVRVLEPPGPFSLGTRDAPVPLTVANGLPITMTVRVELASTAGLRVAPIPVQRVPPLGRVQVRVSAEVLRAGQFTVEASVRTPDGGALGEPTRLQVRSTVYGTVTIWLTAVAGVLLVLLAARRIVRRIRGDRSGPDGGTGPHGTGTGPPTGPVRPPVPVRAPHGGPPAGPAAGVPESPVTGGPEGPRPAVRPGERPAGTSVGSAEFPPGLPRASRRGVTAPDGDLP</sequence>
<feature type="chain" id="PRO_5040749815" description="Glycoprotein" evidence="3">
    <location>
        <begin position="21"/>
        <end position="825"/>
    </location>
</feature>
<evidence type="ECO:0000256" key="1">
    <source>
        <dbReference type="SAM" id="MobiDB-lite"/>
    </source>
</evidence>
<keyword evidence="2" id="KW-0472">Membrane</keyword>
<feature type="compositionally biased region" description="Gly residues" evidence="1">
    <location>
        <begin position="734"/>
        <end position="747"/>
    </location>
</feature>
<dbReference type="Pfam" id="PF19516">
    <property type="entry name" value="DUF6049"/>
    <property type="match status" value="1"/>
</dbReference>
<feature type="compositionally biased region" description="Pro residues" evidence="1">
    <location>
        <begin position="748"/>
        <end position="768"/>
    </location>
</feature>
<organism evidence="4 5">
    <name type="scientific">Pseudonocardia halophobica</name>
    <dbReference type="NCBI Taxonomy" id="29401"/>
    <lineage>
        <taxon>Bacteria</taxon>
        <taxon>Bacillati</taxon>
        <taxon>Actinomycetota</taxon>
        <taxon>Actinomycetes</taxon>
        <taxon>Pseudonocardiales</taxon>
        <taxon>Pseudonocardiaceae</taxon>
        <taxon>Pseudonocardia</taxon>
    </lineage>
</organism>
<evidence type="ECO:0000256" key="3">
    <source>
        <dbReference type="SAM" id="SignalP"/>
    </source>
</evidence>
<evidence type="ECO:0000256" key="2">
    <source>
        <dbReference type="SAM" id="Phobius"/>
    </source>
</evidence>
<dbReference type="EMBL" id="BSFQ01000001">
    <property type="protein sequence ID" value="GLL09077.1"/>
    <property type="molecule type" value="Genomic_DNA"/>
</dbReference>
<reference evidence="4" key="1">
    <citation type="journal article" date="2014" name="Int. J. Syst. Evol. Microbiol.">
        <title>Complete genome sequence of Corynebacterium casei LMG S-19264T (=DSM 44701T), isolated from a smear-ripened cheese.</title>
        <authorList>
            <consortium name="US DOE Joint Genome Institute (JGI-PGF)"/>
            <person name="Walter F."/>
            <person name="Albersmeier A."/>
            <person name="Kalinowski J."/>
            <person name="Ruckert C."/>
        </authorList>
    </citation>
    <scope>NUCLEOTIDE SEQUENCE</scope>
    <source>
        <strain evidence="4">VKM Ac-1069</strain>
    </source>
</reference>
<feature type="transmembrane region" description="Helical" evidence="2">
    <location>
        <begin position="699"/>
        <end position="720"/>
    </location>
</feature>
<keyword evidence="3" id="KW-0732">Signal</keyword>
<protein>
    <recommendedName>
        <fullName evidence="6">Glycoprotein</fullName>
    </recommendedName>
</protein>
<dbReference type="Proteomes" id="UP001143463">
    <property type="component" value="Unassembled WGS sequence"/>
</dbReference>
<gene>
    <name evidence="4" type="ORF">GCM10017577_02170</name>
</gene>
<accession>A0A9W6KVX4</accession>
<evidence type="ECO:0000313" key="5">
    <source>
        <dbReference type="Proteomes" id="UP001143463"/>
    </source>
</evidence>
<keyword evidence="2" id="KW-0812">Transmembrane</keyword>
<comment type="caution">
    <text evidence="4">The sequence shown here is derived from an EMBL/GenBank/DDBJ whole genome shotgun (WGS) entry which is preliminary data.</text>
</comment>
<name>A0A9W6KVX4_9PSEU</name>